<reference evidence="2 3" key="1">
    <citation type="submission" date="2020-04" db="EMBL/GenBank/DDBJ databases">
        <title>Perkinsus olseni comparative genomics.</title>
        <authorList>
            <person name="Bogema D.R."/>
        </authorList>
    </citation>
    <scope>NUCLEOTIDE SEQUENCE [LARGE SCALE GENOMIC DNA]</scope>
    <source>
        <strain evidence="2">ATCC PRA-205</strain>
    </source>
</reference>
<evidence type="ECO:0000256" key="1">
    <source>
        <dbReference type="SAM" id="MobiDB-lite"/>
    </source>
</evidence>
<protein>
    <submittedName>
        <fullName evidence="2">Uncharacterized protein</fullName>
    </submittedName>
</protein>
<sequence length="151" mass="16726">LNHHSTASRYEDEIRGTAPTPRPFDDKSQIPWIGLVTDSTIRCVSPAGMHEYYRDDGVRVYESTKAGALFPEAAHEGDLMNEIVLERLLAWRSAIQWEATMSLSRVLSNSPALRWLVVTSPKLDLLGIVPSPSGMTIAGVHRPEHVPGLIK</sequence>
<dbReference type="EMBL" id="JABANM010036847">
    <property type="protein sequence ID" value="KAF4686877.1"/>
    <property type="molecule type" value="Genomic_DNA"/>
</dbReference>
<gene>
    <name evidence="2" type="ORF">FOZ62_011137</name>
</gene>
<accession>A0A7J6NTJ7</accession>
<evidence type="ECO:0000313" key="3">
    <source>
        <dbReference type="Proteomes" id="UP000574390"/>
    </source>
</evidence>
<evidence type="ECO:0000313" key="2">
    <source>
        <dbReference type="EMBL" id="KAF4686877.1"/>
    </source>
</evidence>
<name>A0A7J6NTJ7_PEROL</name>
<proteinExistence type="predicted"/>
<dbReference type="Proteomes" id="UP000574390">
    <property type="component" value="Unassembled WGS sequence"/>
</dbReference>
<organism evidence="2 3">
    <name type="scientific">Perkinsus olseni</name>
    <name type="common">Perkinsus atlanticus</name>
    <dbReference type="NCBI Taxonomy" id="32597"/>
    <lineage>
        <taxon>Eukaryota</taxon>
        <taxon>Sar</taxon>
        <taxon>Alveolata</taxon>
        <taxon>Perkinsozoa</taxon>
        <taxon>Perkinsea</taxon>
        <taxon>Perkinsida</taxon>
        <taxon>Perkinsidae</taxon>
        <taxon>Perkinsus</taxon>
    </lineage>
</organism>
<dbReference type="AlphaFoldDB" id="A0A7J6NTJ7"/>
<feature type="non-terminal residue" evidence="2">
    <location>
        <position position="1"/>
    </location>
</feature>
<feature type="region of interest" description="Disordered" evidence="1">
    <location>
        <begin position="1"/>
        <end position="26"/>
    </location>
</feature>
<comment type="caution">
    <text evidence="2">The sequence shown here is derived from an EMBL/GenBank/DDBJ whole genome shotgun (WGS) entry which is preliminary data.</text>
</comment>
<feature type="non-terminal residue" evidence="2">
    <location>
        <position position="151"/>
    </location>
</feature>